<dbReference type="EMBL" id="JAGQHS010000342">
    <property type="protein sequence ID" value="MCA9759425.1"/>
    <property type="molecule type" value="Genomic_DNA"/>
</dbReference>
<evidence type="ECO:0000313" key="2">
    <source>
        <dbReference type="Proteomes" id="UP000739538"/>
    </source>
</evidence>
<name>A0A956SG59_UNCEI</name>
<sequence>RLDSNQSVENDCGLIAKLENGKVVTSQWISEGNRAWGPADGDAPLDGHRAANGTTAAEVTAVSAGPANTAAALVPGASTPKGQTFPVAVGERVAVETPAHYMVMKLFNPITMIGFRVFMLAFGWQTRLAYEIKGWIRKLLMTRSGATPIGWKRSVVFGETSFTIRDQIRLNGAPAFARATIGDEFHVRYVPQSRYFQRQELGMKGTDLSSEELARLKQRGAITIERVIDYHDGEVLRVVVEEV</sequence>
<gene>
    <name evidence="1" type="ORF">KDA27_26765</name>
</gene>
<organism evidence="1 2">
    <name type="scientific">Eiseniibacteriota bacterium</name>
    <dbReference type="NCBI Taxonomy" id="2212470"/>
    <lineage>
        <taxon>Bacteria</taxon>
        <taxon>Candidatus Eiseniibacteriota</taxon>
    </lineage>
</organism>
<dbReference type="AlphaFoldDB" id="A0A956SG59"/>
<accession>A0A956SG59</accession>
<feature type="non-terminal residue" evidence="1">
    <location>
        <position position="1"/>
    </location>
</feature>
<protein>
    <submittedName>
        <fullName evidence="1">Uncharacterized protein</fullName>
    </submittedName>
</protein>
<evidence type="ECO:0000313" key="1">
    <source>
        <dbReference type="EMBL" id="MCA9759425.1"/>
    </source>
</evidence>
<proteinExistence type="predicted"/>
<reference evidence="1" key="1">
    <citation type="submission" date="2020-04" db="EMBL/GenBank/DDBJ databases">
        <authorList>
            <person name="Zhang T."/>
        </authorList>
    </citation>
    <scope>NUCLEOTIDE SEQUENCE</scope>
    <source>
        <strain evidence="1">HKST-UBA02</strain>
    </source>
</reference>
<reference evidence="1" key="2">
    <citation type="journal article" date="2021" name="Microbiome">
        <title>Successional dynamics and alternative stable states in a saline activated sludge microbial community over 9 years.</title>
        <authorList>
            <person name="Wang Y."/>
            <person name="Ye J."/>
            <person name="Ju F."/>
            <person name="Liu L."/>
            <person name="Boyd J.A."/>
            <person name="Deng Y."/>
            <person name="Parks D.H."/>
            <person name="Jiang X."/>
            <person name="Yin X."/>
            <person name="Woodcroft B.J."/>
            <person name="Tyson G.W."/>
            <person name="Hugenholtz P."/>
            <person name="Polz M.F."/>
            <person name="Zhang T."/>
        </authorList>
    </citation>
    <scope>NUCLEOTIDE SEQUENCE</scope>
    <source>
        <strain evidence="1">HKST-UBA02</strain>
    </source>
</reference>
<dbReference type="Proteomes" id="UP000739538">
    <property type="component" value="Unassembled WGS sequence"/>
</dbReference>
<comment type="caution">
    <text evidence="1">The sequence shown here is derived from an EMBL/GenBank/DDBJ whole genome shotgun (WGS) entry which is preliminary data.</text>
</comment>